<sequence length="616" mass="66288">MSSAEPNPKFARLLCGFLCVLTTHTLASTKDAEFCDDAATECLSKNVTWDQAVLMQSRVKRVAPAKLAELEAGSVMGNVGVAAASSKVTVYRNESQVSFTNETSLAGLYCYDAYSGSTAAYATHQNVASREVCQQICAADARCNFYGWHGSSVALEAPSRCYNCALYQSCEFQRESVCEDITPPSNFRKTPADTSAHRVEKDFNADFRLNGQFCQRSQIFAAQVANESVCRSYCESIEDCKVMAFYRDSQVREDAAPDSCDQNCRLYSECDSPVPSLCFHPPVLWTVETLTSTTTPSALMNSAGAWTELSLGNHPTAQEAATLTTGPGGKLYHFGGRTEVQQVNTLHTFEKTASGWQLVLVSGLTTLPSARFFHTAVHDRSADTVLIYGGTSNNLPFWRKDLWALDGSLSFQYVSDGPFRWAHSAAWAGPRDGSSAGPMLVFGGRNDAYATLGELWEVVSGTWSQVNAGNGPAARAYHTSVFAESLGQNGLMLVFGGGGHDDLWAYDHGVRSWSQLSAGPAGIGRALASAVWNPTQQAMLVCGGKDSSYASSYAGPDLLLEWRSSAGFRNATPVGSVPSNRTTPAAAWADGAQAMIIVGGTDDQGAVMDDIWVYEP</sequence>
<evidence type="ECO:0000313" key="4">
    <source>
        <dbReference type="EMBL" id="CAE7360016.1"/>
    </source>
</evidence>
<keyword evidence="1" id="KW-0880">Kelch repeat</keyword>
<accession>A0A812PZI4</accession>
<dbReference type="PANTHER" id="PTHR46093:SF18">
    <property type="entry name" value="FIBRONECTIN TYPE-III DOMAIN-CONTAINING PROTEIN"/>
    <property type="match status" value="1"/>
</dbReference>
<evidence type="ECO:0000256" key="2">
    <source>
        <dbReference type="ARBA" id="ARBA00022737"/>
    </source>
</evidence>
<proteinExistence type="predicted"/>
<keyword evidence="3" id="KW-0732">Signal</keyword>
<dbReference type="AlphaFoldDB" id="A0A812PZI4"/>
<dbReference type="EMBL" id="CAJNDS010002173">
    <property type="protein sequence ID" value="CAE7360016.1"/>
    <property type="molecule type" value="Genomic_DNA"/>
</dbReference>
<dbReference type="SUPFAM" id="SSF117281">
    <property type="entry name" value="Kelch motif"/>
    <property type="match status" value="1"/>
</dbReference>
<organism evidence="4 5">
    <name type="scientific">Symbiodinium natans</name>
    <dbReference type="NCBI Taxonomy" id="878477"/>
    <lineage>
        <taxon>Eukaryota</taxon>
        <taxon>Sar</taxon>
        <taxon>Alveolata</taxon>
        <taxon>Dinophyceae</taxon>
        <taxon>Suessiales</taxon>
        <taxon>Symbiodiniaceae</taxon>
        <taxon>Symbiodinium</taxon>
    </lineage>
</organism>
<dbReference type="InterPro" id="IPR015915">
    <property type="entry name" value="Kelch-typ_b-propeller"/>
</dbReference>
<dbReference type="SUPFAM" id="SSF50965">
    <property type="entry name" value="Galactose oxidase, central domain"/>
    <property type="match status" value="1"/>
</dbReference>
<dbReference type="Proteomes" id="UP000604046">
    <property type="component" value="Unassembled WGS sequence"/>
</dbReference>
<evidence type="ECO:0000256" key="3">
    <source>
        <dbReference type="SAM" id="SignalP"/>
    </source>
</evidence>
<dbReference type="InterPro" id="IPR011043">
    <property type="entry name" value="Gal_Oxase/kelch_b-propeller"/>
</dbReference>
<comment type="caution">
    <text evidence="4">The sequence shown here is derived from an EMBL/GenBank/DDBJ whole genome shotgun (WGS) entry which is preliminary data.</text>
</comment>
<protein>
    <submittedName>
        <fullName evidence="4">Uncharacterized protein</fullName>
    </submittedName>
</protein>
<feature type="signal peptide" evidence="3">
    <location>
        <begin position="1"/>
        <end position="27"/>
    </location>
</feature>
<reference evidence="4" key="1">
    <citation type="submission" date="2021-02" db="EMBL/GenBank/DDBJ databases">
        <authorList>
            <person name="Dougan E. K."/>
            <person name="Rhodes N."/>
            <person name="Thang M."/>
            <person name="Chan C."/>
        </authorList>
    </citation>
    <scope>NUCLEOTIDE SEQUENCE</scope>
</reference>
<evidence type="ECO:0000313" key="5">
    <source>
        <dbReference type="Proteomes" id="UP000604046"/>
    </source>
</evidence>
<keyword evidence="2" id="KW-0677">Repeat</keyword>
<dbReference type="OrthoDB" id="412105at2759"/>
<gene>
    <name evidence="4" type="ORF">SNAT2548_LOCUS19323</name>
</gene>
<name>A0A812PZI4_9DINO</name>
<feature type="chain" id="PRO_5032530715" evidence="3">
    <location>
        <begin position="28"/>
        <end position="616"/>
    </location>
</feature>
<keyword evidence="5" id="KW-1185">Reference proteome</keyword>
<dbReference type="Gene3D" id="2.120.10.80">
    <property type="entry name" value="Kelch-type beta propeller"/>
    <property type="match status" value="2"/>
</dbReference>
<evidence type="ECO:0000256" key="1">
    <source>
        <dbReference type="ARBA" id="ARBA00022441"/>
    </source>
</evidence>
<dbReference type="PANTHER" id="PTHR46093">
    <property type="entry name" value="ACYL-COA-BINDING DOMAIN-CONTAINING PROTEIN 5"/>
    <property type="match status" value="1"/>
</dbReference>